<proteinExistence type="predicted"/>
<organism evidence="1 2">
    <name type="scientific">Zymoseptoria tritici (strain ST99CH_3D7)</name>
    <dbReference type="NCBI Taxonomy" id="1276538"/>
    <lineage>
        <taxon>Eukaryota</taxon>
        <taxon>Fungi</taxon>
        <taxon>Dikarya</taxon>
        <taxon>Ascomycota</taxon>
        <taxon>Pezizomycotina</taxon>
        <taxon>Dothideomycetes</taxon>
        <taxon>Dothideomycetidae</taxon>
        <taxon>Mycosphaerellales</taxon>
        <taxon>Mycosphaerellaceae</taxon>
        <taxon>Zymoseptoria</taxon>
    </lineage>
</organism>
<name>A0A1X7RIB2_ZYMT9</name>
<protein>
    <submittedName>
        <fullName evidence="1">Uncharacterized protein</fullName>
    </submittedName>
</protein>
<evidence type="ECO:0000313" key="1">
    <source>
        <dbReference type="EMBL" id="SMQ47152.1"/>
    </source>
</evidence>
<dbReference type="EMBL" id="LT853693">
    <property type="protein sequence ID" value="SMQ47152.1"/>
    <property type="molecule type" value="Genomic_DNA"/>
</dbReference>
<dbReference type="AlphaFoldDB" id="A0A1X7RIB2"/>
<dbReference type="Proteomes" id="UP000215127">
    <property type="component" value="Chromosome 2"/>
</dbReference>
<reference evidence="1 2" key="1">
    <citation type="submission" date="2016-06" db="EMBL/GenBank/DDBJ databases">
        <authorList>
            <person name="Kjaerup R.B."/>
            <person name="Dalgaard T.S."/>
            <person name="Juul-Madsen H.R."/>
        </authorList>
    </citation>
    <scope>NUCLEOTIDE SEQUENCE [LARGE SCALE GENOMIC DNA]</scope>
</reference>
<evidence type="ECO:0000313" key="2">
    <source>
        <dbReference type="Proteomes" id="UP000215127"/>
    </source>
</evidence>
<sequence>MRRAYKPTKFLLWASSLPPSKFCQAKNPIVVLPIQRFSAQGLRFAQRNHEHHPEHLEHGHRRRSHRLVHRQHLGPVPPRHSVQLWQHHTSASLHRRNLHVWISCAPRRTDPVPHRRNLACLGGIERRALESAKLPCWKSKLRCENGTSNMC</sequence>
<gene>
    <name evidence="1" type="ORF">ZT3D7_G2299</name>
</gene>
<keyword evidence="2" id="KW-1185">Reference proteome</keyword>
<accession>A0A1X7RIB2</accession>